<evidence type="ECO:0000313" key="2">
    <source>
        <dbReference type="EMBL" id="WAR01273.1"/>
    </source>
</evidence>
<evidence type="ECO:0000256" key="1">
    <source>
        <dbReference type="SAM" id="Phobius"/>
    </source>
</evidence>
<reference evidence="2" key="1">
    <citation type="submission" date="2022-11" db="EMBL/GenBank/DDBJ databases">
        <title>Centuries of genome instability and evolution in soft-shell clam transmissible cancer (bioRxiv).</title>
        <authorList>
            <person name="Hart S.F.M."/>
            <person name="Yonemitsu M.A."/>
            <person name="Giersch R.M."/>
            <person name="Beal B.F."/>
            <person name="Arriagada G."/>
            <person name="Davis B.W."/>
            <person name="Ostrander E.A."/>
            <person name="Goff S.P."/>
            <person name="Metzger M.J."/>
        </authorList>
    </citation>
    <scope>NUCLEOTIDE SEQUENCE</scope>
    <source>
        <strain evidence="2">MELC-2E11</strain>
        <tissue evidence="2">Siphon/mantle</tissue>
    </source>
</reference>
<dbReference type="EMBL" id="CP111015">
    <property type="protein sequence ID" value="WAR01273.1"/>
    <property type="molecule type" value="Genomic_DNA"/>
</dbReference>
<keyword evidence="3" id="KW-1185">Reference proteome</keyword>
<keyword evidence="1" id="KW-1133">Transmembrane helix</keyword>
<proteinExistence type="predicted"/>
<name>A0ABY7DU62_MYAAR</name>
<protein>
    <submittedName>
        <fullName evidence="2">Uncharacterized protein</fullName>
    </submittedName>
</protein>
<dbReference type="Proteomes" id="UP001164746">
    <property type="component" value="Chromosome 4"/>
</dbReference>
<evidence type="ECO:0000313" key="3">
    <source>
        <dbReference type="Proteomes" id="UP001164746"/>
    </source>
</evidence>
<organism evidence="2 3">
    <name type="scientific">Mya arenaria</name>
    <name type="common">Soft-shell clam</name>
    <dbReference type="NCBI Taxonomy" id="6604"/>
    <lineage>
        <taxon>Eukaryota</taxon>
        <taxon>Metazoa</taxon>
        <taxon>Spiralia</taxon>
        <taxon>Lophotrochozoa</taxon>
        <taxon>Mollusca</taxon>
        <taxon>Bivalvia</taxon>
        <taxon>Autobranchia</taxon>
        <taxon>Heteroconchia</taxon>
        <taxon>Euheterodonta</taxon>
        <taxon>Imparidentia</taxon>
        <taxon>Neoheterodontei</taxon>
        <taxon>Myida</taxon>
        <taxon>Myoidea</taxon>
        <taxon>Myidae</taxon>
        <taxon>Mya</taxon>
    </lineage>
</organism>
<gene>
    <name evidence="2" type="ORF">MAR_007831</name>
</gene>
<accession>A0ABY7DU62</accession>
<sequence length="81" mass="9456">MKRNVISVGIKSAKWTIAENKTLWHIILNVYEQKHLLTVLKSKLNFFNKCIKKKIISIHVFMIINTICSLIVLMSQKNEKS</sequence>
<keyword evidence="1" id="KW-0812">Transmembrane</keyword>
<keyword evidence="1" id="KW-0472">Membrane</keyword>
<feature type="transmembrane region" description="Helical" evidence="1">
    <location>
        <begin position="55"/>
        <end position="75"/>
    </location>
</feature>